<keyword evidence="1" id="KW-0175">Coiled coil</keyword>
<reference evidence="3 4" key="1">
    <citation type="journal article" date="2019" name="Sci. Rep.">
        <title>Orb-weaving spider Araneus ventricosus genome elucidates the spidroin gene catalogue.</title>
        <authorList>
            <person name="Kono N."/>
            <person name="Nakamura H."/>
            <person name="Ohtoshi R."/>
            <person name="Moran D.A.P."/>
            <person name="Shinohara A."/>
            <person name="Yoshida Y."/>
            <person name="Fujiwara M."/>
            <person name="Mori M."/>
            <person name="Tomita M."/>
            <person name="Arakawa K."/>
        </authorList>
    </citation>
    <scope>NUCLEOTIDE SEQUENCE [LARGE SCALE GENOMIC DNA]</scope>
</reference>
<feature type="coiled-coil region" evidence="1">
    <location>
        <begin position="218"/>
        <end position="709"/>
    </location>
</feature>
<comment type="caution">
    <text evidence="3">The sequence shown here is derived from an EMBL/GenBank/DDBJ whole genome shotgun (WGS) entry which is preliminary data.</text>
</comment>
<dbReference type="OrthoDB" id="6427860at2759"/>
<dbReference type="GO" id="GO:0007130">
    <property type="term" value="P:synaptonemal complex assembly"/>
    <property type="evidence" value="ECO:0007669"/>
    <property type="project" value="InterPro"/>
</dbReference>
<dbReference type="AlphaFoldDB" id="A0A4Y2CDT8"/>
<feature type="region of interest" description="Disordered" evidence="2">
    <location>
        <begin position="742"/>
        <end position="849"/>
    </location>
</feature>
<dbReference type="EMBL" id="BGPR01000180">
    <property type="protein sequence ID" value="GBM02409.1"/>
    <property type="molecule type" value="Genomic_DNA"/>
</dbReference>
<evidence type="ECO:0000256" key="2">
    <source>
        <dbReference type="SAM" id="MobiDB-lite"/>
    </source>
</evidence>
<dbReference type="GO" id="GO:0000795">
    <property type="term" value="C:synaptonemal complex"/>
    <property type="evidence" value="ECO:0007669"/>
    <property type="project" value="InterPro"/>
</dbReference>
<accession>A0A4Y2CDT8</accession>
<dbReference type="PANTHER" id="PTHR46918:SF1">
    <property type="entry name" value="SYNAPTONEMAL COMPLEX PROTEIN 1"/>
    <property type="match status" value="1"/>
</dbReference>
<name>A0A4Y2CDT8_ARAVE</name>
<evidence type="ECO:0000313" key="3">
    <source>
        <dbReference type="EMBL" id="GBM02409.1"/>
    </source>
</evidence>
<sequence length="1044" mass="121273">MCSLGRFIQFSSFRRRIRIFVLLFEFCDSNFILEVKLRKMPFPPSKTTYVRPLRESNDGNIKHHRTFASPNQQFEGFESSNVIGSNEEINLKNMDEVKKIYLENLNSVHSKLFAGVEEIQKWKTSVEMESKQKNKKVEELLQTLEVQRKTILDLQLENENLSYQLSEEIQQRSFVLEKLHSTKELCSALKKHYKTLQGHYEYRSKIEEGFNIADGKRLSAIESLKNKLERVCREHSEKVGYLNDALASETNKALNLKETLEQQIAIFENEKESLCRMIENQQLEIRRISTEIDEEGNKSKLVIEEKNALKFKVHELEDLVVMHSSNLKELEETLQITQNEKRELEQKLLSEKTKIDNYQMEFAHCLEDTKLQEKESEEKISSLNGTISLLEAKIHNIESQMNEEKQRNEILMSTISVLEKEKDNLESIISEAKNELASYEELKHEQASEFSVKENYLKVSVEKLKEELLQYKSEKDRESEFHNEKEENLKKMIEDYENKMVISEEKLKSLEESNAELLRKVIMLEKDLNTKTDEVFVRNEKISNLESAVNTCKEQLENLMCENITLNDKIKSDKHAICLECEQLTAQLKQMEKLNITLQKAEDALQKQKVENMEMMKILNDTEVSYNNDRIAKEKEIIKFQEQVRRLEDEMRIMNVKVEELNAIKSLNQKQKDEIKELKSSATKQEEELNELKSENEKLKESLENFKYLTVSENSLNEDKENTTELMETEVCIDQNKSFEVKKNKTSKVSAERKKRKTKNQNLSQSKSFEKESVFSELKKNTCPKKDTAKTPPKLLENYDTDSTSSDAAAFGKNITKNPERKIKDHGAVLSRPDSSLRKNTTNAPEKKVHDDTAVLTHLDFCSKKNEKPKSPDLEKNKWEVDSSGSEYLELAFDKDSEKFMGLTPQRSPSSSVQLNSSVTKKPSAFNTSLKRDKQSANVDNSAKKFGLPLKKNKSELGNSMWMQPIRTPDRNVDFWRFKENLDMRNTSAFNTPSTPADKRKIIGNTSTPSGQRKFFKTPLSDRDNKFKKPAPQAAWSDFLKSSK</sequence>
<dbReference type="PANTHER" id="PTHR46918">
    <property type="entry name" value="SYNAPTONEMAL COMPLEX PROTEIN 1"/>
    <property type="match status" value="1"/>
</dbReference>
<feature type="coiled-coil region" evidence="1">
    <location>
        <begin position="127"/>
        <end position="157"/>
    </location>
</feature>
<protein>
    <recommendedName>
        <fullName evidence="5">Synaptonemal complex protein 1</fullName>
    </recommendedName>
</protein>
<dbReference type="InterPro" id="IPR008827">
    <property type="entry name" value="SYCP1"/>
</dbReference>
<feature type="region of interest" description="Disordered" evidence="2">
    <location>
        <begin position="986"/>
        <end position="1044"/>
    </location>
</feature>
<evidence type="ECO:0008006" key="5">
    <source>
        <dbReference type="Google" id="ProtNLM"/>
    </source>
</evidence>
<keyword evidence="4" id="KW-1185">Reference proteome</keyword>
<evidence type="ECO:0000256" key="1">
    <source>
        <dbReference type="SAM" id="Coils"/>
    </source>
</evidence>
<evidence type="ECO:0000313" key="4">
    <source>
        <dbReference type="Proteomes" id="UP000499080"/>
    </source>
</evidence>
<gene>
    <name evidence="3" type="ORF">AVEN_76467_1</name>
</gene>
<dbReference type="Proteomes" id="UP000499080">
    <property type="component" value="Unassembled WGS sequence"/>
</dbReference>
<feature type="compositionally biased region" description="Basic and acidic residues" evidence="2">
    <location>
        <begin position="818"/>
        <end position="827"/>
    </location>
</feature>
<proteinExistence type="predicted"/>
<feature type="compositionally biased region" description="Polar residues" evidence="2">
    <location>
        <begin position="986"/>
        <end position="995"/>
    </location>
</feature>
<organism evidence="3 4">
    <name type="scientific">Araneus ventricosus</name>
    <name type="common">Orbweaver spider</name>
    <name type="synonym">Epeira ventricosa</name>
    <dbReference type="NCBI Taxonomy" id="182803"/>
    <lineage>
        <taxon>Eukaryota</taxon>
        <taxon>Metazoa</taxon>
        <taxon>Ecdysozoa</taxon>
        <taxon>Arthropoda</taxon>
        <taxon>Chelicerata</taxon>
        <taxon>Arachnida</taxon>
        <taxon>Araneae</taxon>
        <taxon>Araneomorphae</taxon>
        <taxon>Entelegynae</taxon>
        <taxon>Araneoidea</taxon>
        <taxon>Araneidae</taxon>
        <taxon>Araneus</taxon>
    </lineage>
</organism>
<feature type="compositionally biased region" description="Basic and acidic residues" evidence="2">
    <location>
        <begin position="768"/>
        <end position="789"/>
    </location>
</feature>